<evidence type="ECO:0000313" key="1">
    <source>
        <dbReference type="EMBL" id="KAF8568653.1"/>
    </source>
</evidence>
<evidence type="ECO:0000313" key="2">
    <source>
        <dbReference type="Proteomes" id="UP000699462"/>
    </source>
</evidence>
<gene>
    <name evidence="1" type="ORF">P879_07412</name>
</gene>
<comment type="caution">
    <text evidence="1">The sequence shown here is derived from an EMBL/GenBank/DDBJ whole genome shotgun (WGS) entry which is preliminary data.</text>
</comment>
<sequence>MNRLRTKHTSKAIVNHNRCLDLIECLAAHLRTKRRAQIRSLLLEQCTSRVILRASECIAICSASGKKLRTAVSKQPSVSSFQEEFSSYKVTYGKPTHLLDEFRLR</sequence>
<protein>
    <submittedName>
        <fullName evidence="1">Uncharacterized protein</fullName>
    </submittedName>
</protein>
<dbReference type="Proteomes" id="UP000699462">
    <property type="component" value="Unassembled WGS sequence"/>
</dbReference>
<name>A0A8T0DLE5_9TREM</name>
<accession>A0A8T0DLE5</accession>
<dbReference type="AlphaFoldDB" id="A0A8T0DLE5"/>
<keyword evidence="2" id="KW-1185">Reference proteome</keyword>
<dbReference type="EMBL" id="JTDF01002593">
    <property type="protein sequence ID" value="KAF8568653.1"/>
    <property type="molecule type" value="Genomic_DNA"/>
</dbReference>
<reference evidence="1 2" key="1">
    <citation type="submission" date="2019-07" db="EMBL/GenBank/DDBJ databases">
        <title>Annotation for the trematode Paragonimus westermani.</title>
        <authorList>
            <person name="Choi Y.-J."/>
        </authorList>
    </citation>
    <scope>NUCLEOTIDE SEQUENCE [LARGE SCALE GENOMIC DNA]</scope>
    <source>
        <strain evidence="1">180907_Pwestermani</strain>
    </source>
</reference>
<organism evidence="1 2">
    <name type="scientific">Paragonimus westermani</name>
    <dbReference type="NCBI Taxonomy" id="34504"/>
    <lineage>
        <taxon>Eukaryota</taxon>
        <taxon>Metazoa</taxon>
        <taxon>Spiralia</taxon>
        <taxon>Lophotrochozoa</taxon>
        <taxon>Platyhelminthes</taxon>
        <taxon>Trematoda</taxon>
        <taxon>Digenea</taxon>
        <taxon>Plagiorchiida</taxon>
        <taxon>Troglotremata</taxon>
        <taxon>Troglotrematidae</taxon>
        <taxon>Paragonimus</taxon>
    </lineage>
</organism>
<proteinExistence type="predicted"/>